<accession>A0A9R1G3M4</accession>
<sequence>MGKPRAVLALAAAAAAAVPALLLSFLAAAAGGQGAGRIQGMDGCAMHLIGLRNSWFPLMSCGQQNIGSADDDSAGGLKVYMYIYGLPEKYSKPLKKEPRCLNYMFAVEIFMERFLLPSVIQILIPRMQFGCTHAIQMCSAIEQITTK</sequence>
<name>A0A9R1G3M4_WHEAT</name>
<dbReference type="EMBL" id="CM022219">
    <property type="protein sequence ID" value="KAF7039574.1"/>
    <property type="molecule type" value="Genomic_DNA"/>
</dbReference>
<reference evidence="2" key="2">
    <citation type="submission" date="2020-03" db="EMBL/GenBank/DDBJ databases">
        <title>The second near-complete assembly of the hexaploid bread wheat (Triticum aestivum) genome.</title>
        <authorList>
            <person name="Zimin A.V."/>
            <person name="Puiu D."/>
            <person name="Shumante A."/>
            <person name="Alonge M."/>
            <person name="Salzberg S.L."/>
        </authorList>
    </citation>
    <scope>NUCLEOTIDE SEQUENCE</scope>
    <source>
        <tissue evidence="2">Leaf</tissue>
    </source>
</reference>
<dbReference type="AlphaFoldDB" id="A0A9R1G3M4"/>
<feature type="signal peptide" evidence="1">
    <location>
        <begin position="1"/>
        <end position="31"/>
    </location>
</feature>
<organism evidence="2">
    <name type="scientific">Triticum aestivum</name>
    <name type="common">Wheat</name>
    <dbReference type="NCBI Taxonomy" id="4565"/>
    <lineage>
        <taxon>Eukaryota</taxon>
        <taxon>Viridiplantae</taxon>
        <taxon>Streptophyta</taxon>
        <taxon>Embryophyta</taxon>
        <taxon>Tracheophyta</taxon>
        <taxon>Spermatophyta</taxon>
        <taxon>Magnoliopsida</taxon>
        <taxon>Liliopsida</taxon>
        <taxon>Poales</taxon>
        <taxon>Poaceae</taxon>
        <taxon>BOP clade</taxon>
        <taxon>Pooideae</taxon>
        <taxon>Triticodae</taxon>
        <taxon>Triticeae</taxon>
        <taxon>Triticinae</taxon>
        <taxon>Triticum</taxon>
    </lineage>
</organism>
<evidence type="ECO:0000313" key="2">
    <source>
        <dbReference type="EMBL" id="KAF7039574.1"/>
    </source>
</evidence>
<feature type="chain" id="PRO_5040494647" evidence="1">
    <location>
        <begin position="32"/>
        <end position="147"/>
    </location>
</feature>
<reference evidence="2" key="1">
    <citation type="journal article" date="2017" name="Gigascience">
        <title>The first near-complete assembly of the hexaploid bread wheat genome, Triticum aestivum.</title>
        <authorList>
            <person name="Zimin A.V."/>
            <person name="Puiu D."/>
            <person name="Hall R."/>
            <person name="Kingan S."/>
            <person name="Clavijo B.J."/>
            <person name="Salzberg S.L."/>
        </authorList>
    </citation>
    <scope>NUCLEOTIDE SEQUENCE</scope>
    <source>
        <tissue evidence="2">Leaf</tissue>
    </source>
</reference>
<dbReference type="OrthoDB" id="1924787at2759"/>
<keyword evidence="1" id="KW-0732">Signal</keyword>
<protein>
    <submittedName>
        <fullName evidence="2">Uncharacterized protein</fullName>
    </submittedName>
</protein>
<proteinExistence type="predicted"/>
<evidence type="ECO:0000256" key="1">
    <source>
        <dbReference type="SAM" id="SignalP"/>
    </source>
</evidence>
<comment type="caution">
    <text evidence="2">The sequence shown here is derived from an EMBL/GenBank/DDBJ whole genome shotgun (WGS) entry which is preliminary data.</text>
</comment>
<dbReference type="Proteomes" id="UP000815260">
    <property type="component" value="Chromosome 3D"/>
</dbReference>
<gene>
    <name evidence="2" type="ORF">CFC21_049542</name>
</gene>